<protein>
    <submittedName>
        <fullName evidence="1">Uncharacterized protein</fullName>
    </submittedName>
</protein>
<dbReference type="Proteomes" id="UP000499080">
    <property type="component" value="Unassembled WGS sequence"/>
</dbReference>
<keyword evidence="2" id="KW-1185">Reference proteome</keyword>
<dbReference type="OrthoDB" id="8197165at2759"/>
<dbReference type="AlphaFoldDB" id="A0A4Y2FIW0"/>
<name>A0A4Y2FIW0_ARAVE</name>
<evidence type="ECO:0000313" key="1">
    <source>
        <dbReference type="EMBL" id="GBM41033.1"/>
    </source>
</evidence>
<dbReference type="EMBL" id="BGPR01000950">
    <property type="protein sequence ID" value="GBM41033.1"/>
    <property type="molecule type" value="Genomic_DNA"/>
</dbReference>
<comment type="caution">
    <text evidence="1">The sequence shown here is derived from an EMBL/GenBank/DDBJ whole genome shotgun (WGS) entry which is preliminary data.</text>
</comment>
<organism evidence="1 2">
    <name type="scientific">Araneus ventricosus</name>
    <name type="common">Orbweaver spider</name>
    <name type="synonym">Epeira ventricosa</name>
    <dbReference type="NCBI Taxonomy" id="182803"/>
    <lineage>
        <taxon>Eukaryota</taxon>
        <taxon>Metazoa</taxon>
        <taxon>Ecdysozoa</taxon>
        <taxon>Arthropoda</taxon>
        <taxon>Chelicerata</taxon>
        <taxon>Arachnida</taxon>
        <taxon>Araneae</taxon>
        <taxon>Araneomorphae</taxon>
        <taxon>Entelegynae</taxon>
        <taxon>Araneoidea</taxon>
        <taxon>Araneidae</taxon>
        <taxon>Araneus</taxon>
    </lineage>
</organism>
<proteinExistence type="predicted"/>
<evidence type="ECO:0000313" key="2">
    <source>
        <dbReference type="Proteomes" id="UP000499080"/>
    </source>
</evidence>
<gene>
    <name evidence="1" type="ORF">AVEN_180940_1</name>
</gene>
<reference evidence="1 2" key="1">
    <citation type="journal article" date="2019" name="Sci. Rep.">
        <title>Orb-weaving spider Araneus ventricosus genome elucidates the spidroin gene catalogue.</title>
        <authorList>
            <person name="Kono N."/>
            <person name="Nakamura H."/>
            <person name="Ohtoshi R."/>
            <person name="Moran D.A.P."/>
            <person name="Shinohara A."/>
            <person name="Yoshida Y."/>
            <person name="Fujiwara M."/>
            <person name="Mori M."/>
            <person name="Tomita M."/>
            <person name="Arakawa K."/>
        </authorList>
    </citation>
    <scope>NUCLEOTIDE SEQUENCE [LARGE SCALE GENOMIC DNA]</scope>
</reference>
<accession>A0A4Y2FIW0</accession>
<sequence>MYPAFHKIKAAKQLCYLSDVNVTETFAEIKLQSLMHHATMRLCKMQEDVLKSARDLRTLDIIVKWGCDGAEQSRYKQKFSSENCSYQSLFNISILPIHLMDLLPLGLSPLHTWIRFFECILHLSYRLEIKSWQARGAENKNKVTEKKKQVQEKIKNPFIANLRSRPETIRGKISNEARELLEIRARVPFEKDAILSESSDIEESKSDLEESDLDSE</sequence>